<protein>
    <submittedName>
        <fullName evidence="1">Uncharacterized protein</fullName>
    </submittedName>
</protein>
<sequence>MVRLLCLDDRVTVAGADRQGRHPGAAAKVAARWLAMPAVSPFPRCGMMCLPLLAGADYPRLPDTRVEQDQLAA</sequence>
<gene>
    <name evidence="1" type="ORF">CCS01_04350</name>
</gene>
<keyword evidence="2" id="KW-1185">Reference proteome</keyword>
<reference evidence="1 2" key="1">
    <citation type="journal article" date="2018" name="Arch. Microbiol.">
        <title>New insights into the metabolic potential of the phototrophic purple bacterium Rhodopila globiformis DSM 161(T) from its draft genome sequence and evidence for a vanadium-dependent nitrogenase.</title>
        <authorList>
            <person name="Imhoff J.F."/>
            <person name="Rahn T."/>
            <person name="Kunzel S."/>
            <person name="Neulinger S.C."/>
        </authorList>
    </citation>
    <scope>NUCLEOTIDE SEQUENCE [LARGE SCALE GENOMIC DNA]</scope>
    <source>
        <strain evidence="1 2">DSM 161</strain>
    </source>
</reference>
<name>A0A2S6NM89_RHOGL</name>
<accession>A0A2S6NM89</accession>
<dbReference type="EMBL" id="NHRY01000054">
    <property type="protein sequence ID" value="PPQ36766.1"/>
    <property type="molecule type" value="Genomic_DNA"/>
</dbReference>
<proteinExistence type="predicted"/>
<evidence type="ECO:0000313" key="1">
    <source>
        <dbReference type="EMBL" id="PPQ36766.1"/>
    </source>
</evidence>
<dbReference type="Proteomes" id="UP000239724">
    <property type="component" value="Unassembled WGS sequence"/>
</dbReference>
<organism evidence="1 2">
    <name type="scientific">Rhodopila globiformis</name>
    <name type="common">Rhodopseudomonas globiformis</name>
    <dbReference type="NCBI Taxonomy" id="1071"/>
    <lineage>
        <taxon>Bacteria</taxon>
        <taxon>Pseudomonadati</taxon>
        <taxon>Pseudomonadota</taxon>
        <taxon>Alphaproteobacteria</taxon>
        <taxon>Acetobacterales</taxon>
        <taxon>Acetobacteraceae</taxon>
        <taxon>Rhodopila</taxon>
    </lineage>
</organism>
<dbReference type="AlphaFoldDB" id="A0A2S6NM89"/>
<evidence type="ECO:0000313" key="2">
    <source>
        <dbReference type="Proteomes" id="UP000239724"/>
    </source>
</evidence>
<comment type="caution">
    <text evidence="1">The sequence shown here is derived from an EMBL/GenBank/DDBJ whole genome shotgun (WGS) entry which is preliminary data.</text>
</comment>